<name>A0AC60PGS0_IXOPE</name>
<feature type="non-terminal residue" evidence="1">
    <location>
        <position position="82"/>
    </location>
</feature>
<accession>A0AC60PGS0</accession>
<feature type="non-terminal residue" evidence="1">
    <location>
        <position position="1"/>
    </location>
</feature>
<keyword evidence="2" id="KW-1185">Reference proteome</keyword>
<gene>
    <name evidence="1" type="ORF">HPB47_004408</name>
</gene>
<evidence type="ECO:0000313" key="1">
    <source>
        <dbReference type="EMBL" id="KAG0419047.1"/>
    </source>
</evidence>
<sequence>HATNLKTYVDAGVPPTGLSLYFPPSMHWLCQTDLNDWNAVLKNASLKLTKIIVGHCEKSAATLKSCKIQLEINQPLTVQEKQ</sequence>
<reference evidence="1 2" key="1">
    <citation type="journal article" date="2020" name="Cell">
        <title>Large-Scale Comparative Analyses of Tick Genomes Elucidate Their Genetic Diversity and Vector Capacities.</title>
        <authorList>
            <consortium name="Tick Genome and Microbiome Consortium (TIGMIC)"/>
            <person name="Jia N."/>
            <person name="Wang J."/>
            <person name="Shi W."/>
            <person name="Du L."/>
            <person name="Sun Y."/>
            <person name="Zhan W."/>
            <person name="Jiang J.F."/>
            <person name="Wang Q."/>
            <person name="Zhang B."/>
            <person name="Ji P."/>
            <person name="Bell-Sakyi L."/>
            <person name="Cui X.M."/>
            <person name="Yuan T.T."/>
            <person name="Jiang B.G."/>
            <person name="Yang W.F."/>
            <person name="Lam T.T."/>
            <person name="Chang Q.C."/>
            <person name="Ding S.J."/>
            <person name="Wang X.J."/>
            <person name="Zhu J.G."/>
            <person name="Ruan X.D."/>
            <person name="Zhao L."/>
            <person name="Wei J.T."/>
            <person name="Ye R.Z."/>
            <person name="Que T.C."/>
            <person name="Du C.H."/>
            <person name="Zhou Y.H."/>
            <person name="Cheng J.X."/>
            <person name="Dai P.F."/>
            <person name="Guo W.B."/>
            <person name="Han X.H."/>
            <person name="Huang E.J."/>
            <person name="Li L.F."/>
            <person name="Wei W."/>
            <person name="Gao Y.C."/>
            <person name="Liu J.Z."/>
            <person name="Shao H.Z."/>
            <person name="Wang X."/>
            <person name="Wang C.C."/>
            <person name="Yang T.C."/>
            <person name="Huo Q.B."/>
            <person name="Li W."/>
            <person name="Chen H.Y."/>
            <person name="Chen S.E."/>
            <person name="Zhou L.G."/>
            <person name="Ni X.B."/>
            <person name="Tian J.H."/>
            <person name="Sheng Y."/>
            <person name="Liu T."/>
            <person name="Pan Y.S."/>
            <person name="Xia L.Y."/>
            <person name="Li J."/>
            <person name="Zhao F."/>
            <person name="Cao W.C."/>
        </authorList>
    </citation>
    <scope>NUCLEOTIDE SEQUENCE [LARGE SCALE GENOMIC DNA]</scope>
    <source>
        <strain evidence="1">Iper-2018</strain>
    </source>
</reference>
<organism evidence="1 2">
    <name type="scientific">Ixodes persulcatus</name>
    <name type="common">Taiga tick</name>
    <dbReference type="NCBI Taxonomy" id="34615"/>
    <lineage>
        <taxon>Eukaryota</taxon>
        <taxon>Metazoa</taxon>
        <taxon>Ecdysozoa</taxon>
        <taxon>Arthropoda</taxon>
        <taxon>Chelicerata</taxon>
        <taxon>Arachnida</taxon>
        <taxon>Acari</taxon>
        <taxon>Parasitiformes</taxon>
        <taxon>Ixodida</taxon>
        <taxon>Ixodoidea</taxon>
        <taxon>Ixodidae</taxon>
        <taxon>Ixodinae</taxon>
        <taxon>Ixodes</taxon>
    </lineage>
</organism>
<proteinExistence type="predicted"/>
<evidence type="ECO:0000313" key="2">
    <source>
        <dbReference type="Proteomes" id="UP000805193"/>
    </source>
</evidence>
<comment type="caution">
    <text evidence="1">The sequence shown here is derived from an EMBL/GenBank/DDBJ whole genome shotgun (WGS) entry which is preliminary data.</text>
</comment>
<protein>
    <submittedName>
        <fullName evidence="1">Uncharacterized protein</fullName>
    </submittedName>
</protein>
<dbReference type="Proteomes" id="UP000805193">
    <property type="component" value="Unassembled WGS sequence"/>
</dbReference>
<dbReference type="EMBL" id="JABSTQ010010670">
    <property type="protein sequence ID" value="KAG0419047.1"/>
    <property type="molecule type" value="Genomic_DNA"/>
</dbReference>